<protein>
    <submittedName>
        <fullName evidence="1">Uncharacterized protein</fullName>
    </submittedName>
</protein>
<gene>
    <name evidence="1" type="ORF">SEA_BRICOLE_21</name>
</gene>
<organism evidence="1 2">
    <name type="scientific">Mycobacterium phage Bricole</name>
    <dbReference type="NCBI Taxonomy" id="1718601"/>
    <lineage>
        <taxon>Viruses</taxon>
        <taxon>Duplodnaviria</taxon>
        <taxon>Heunggongvirae</taxon>
        <taxon>Uroviricota</taxon>
        <taxon>Caudoviricetes</taxon>
        <taxon>Vilmaviridae</taxon>
        <taxon>Mclasvirinae</taxon>
        <taxon>Bongovirus</taxon>
        <taxon>Bongovirus bongo</taxon>
    </lineage>
</organism>
<evidence type="ECO:0000313" key="1">
    <source>
        <dbReference type="EMBL" id="ALF00549.1"/>
    </source>
</evidence>
<name>A0A0M4RA65_9CAUD</name>
<reference evidence="1 2" key="1">
    <citation type="submission" date="2015-08" db="EMBL/GenBank/DDBJ databases">
        <authorList>
            <person name="Barekzi N."/>
            <person name="Doss J.H."/>
            <person name="Bluford J."/>
            <person name="Fizer S."/>
            <person name="Garofalo A.E."/>
            <person name="Gasalao M.B."/>
            <person name="Griffin J."/>
            <person name="Henderson C.M."/>
            <person name="Hyre A.N."/>
            <person name="Irons L.B."/>
            <person name="Jafree E."/>
            <person name="Kanda K."/>
            <person name="Matthews D."/>
            <person name="Mclaren B."/>
            <person name="Moriarty A."/>
            <person name="Northam N."/>
            <person name="Ryan M."/>
            <person name="Smith D.E."/>
            <person name="Vanselow D."/>
            <person name="Welch J."/>
            <person name="Gauthier D."/>
            <person name="Anders K.R."/>
            <person name="Bradley K.W."/>
            <person name="Asai D.J."/>
            <person name="Bowman C.A."/>
            <person name="Russell D.A."/>
            <person name="Pope W.H."/>
            <person name="Jacobs-Sera D."/>
            <person name="Hendrix R.W."/>
            <person name="Hatfull G.F."/>
        </authorList>
    </citation>
    <scope>NUCLEOTIDE SEQUENCE [LARGE SCALE GENOMIC DNA]</scope>
</reference>
<evidence type="ECO:0000313" key="2">
    <source>
        <dbReference type="Proteomes" id="UP000221469"/>
    </source>
</evidence>
<dbReference type="EMBL" id="KT591491">
    <property type="protein sequence ID" value="ALF00549.1"/>
    <property type="molecule type" value="Genomic_DNA"/>
</dbReference>
<accession>A0A0M4RA65</accession>
<dbReference type="Proteomes" id="UP000221469">
    <property type="component" value="Segment"/>
</dbReference>
<sequence>MTNRSRAVLEPNLYGGIAYFYQEPNPALSEILLSTDVEMLVASYTERVATNYIARVSGRSDPSDPTSLAGAVRASVFIGGYKNDRHVGEITVGVEYAMADEFGRHSPADGQNNSTYEGSGDLRAALYAELPARI</sequence>
<proteinExistence type="predicted"/>